<dbReference type="GO" id="GO:0008270">
    <property type="term" value="F:zinc ion binding"/>
    <property type="evidence" value="ECO:0007669"/>
    <property type="project" value="InterPro"/>
</dbReference>
<proteinExistence type="inferred from homology"/>
<dbReference type="InterPro" id="IPR003870">
    <property type="entry name" value="DUF222"/>
</dbReference>
<evidence type="ECO:0000313" key="4">
    <source>
        <dbReference type="EMBL" id="TQL47761.1"/>
    </source>
</evidence>
<dbReference type="Gene3D" id="1.10.30.50">
    <property type="match status" value="1"/>
</dbReference>
<dbReference type="GO" id="GO:0004519">
    <property type="term" value="F:endonuclease activity"/>
    <property type="evidence" value="ECO:0007669"/>
    <property type="project" value="InterPro"/>
</dbReference>
<keyword evidence="5" id="KW-1185">Reference proteome</keyword>
<evidence type="ECO:0000313" key="5">
    <source>
        <dbReference type="Proteomes" id="UP000317998"/>
    </source>
</evidence>
<dbReference type="SMART" id="SM00507">
    <property type="entry name" value="HNHc"/>
    <property type="match status" value="1"/>
</dbReference>
<dbReference type="RefSeq" id="WP_141879978.1">
    <property type="nucleotide sequence ID" value="NZ_VFOM01000001.1"/>
</dbReference>
<dbReference type="OrthoDB" id="5177627at2"/>
<sequence length="482" mass="50908">MLETLSRPVIPGFHASIGGRVQGDGVEALDVDFRAMADGDLLASAALVEEMGRRVDSLRVAVAGEIAHRSRSGLGTDSLAARRGCRTAAEMLRRVTLVAGATAARRIKLGTLLRPAMSLTGEVLPASFPQVAAAVEEGVLGMDSALAIVSGLSSVVRRVGDGAVAAAEVELVASALGLCERSDVEEGAVEQGIPATADEIAEQAKVWGSYLDPDGAEPSEERAMKRRSFSRGVERDGLVYGTYSLLPEIAAKFTRLFDACLSPRTAGVFLDAPLESDADAPADTRTPDQQRHDVVAAMVDTFARSGEAPTIGGAAPTVLVSVDAESLRSGHGVGHIDGIDTPVSLRTIKQFSCAGGVQRVVIDSDGRIIELGSPQRCFTPAQRRAITLRDGGCVIPGCRVPAAWAEIHHVVPDADGGPTHTDNGVLLCWFHHRSIDTSGWEIRMSRGSPQIKAPPWLGGSGRWLPAGKSPTRRSRELRERLC</sequence>
<gene>
    <name evidence="4" type="ORF">FB562_0831</name>
</gene>
<dbReference type="InterPro" id="IPR003615">
    <property type="entry name" value="HNH_nuc"/>
</dbReference>
<evidence type="ECO:0000256" key="1">
    <source>
        <dbReference type="ARBA" id="ARBA00023450"/>
    </source>
</evidence>
<dbReference type="CDD" id="cd00085">
    <property type="entry name" value="HNHc"/>
    <property type="match status" value="1"/>
</dbReference>
<dbReference type="AlphaFoldDB" id="A0A542YIC8"/>
<feature type="domain" description="HNH nuclease" evidence="3">
    <location>
        <begin position="381"/>
        <end position="433"/>
    </location>
</feature>
<comment type="similarity">
    <text evidence="1">Belongs to the Rv1128c/1148c/1588c/1702c/1945/3466 family.</text>
</comment>
<feature type="compositionally biased region" description="Basic and acidic residues" evidence="2">
    <location>
        <begin position="473"/>
        <end position="482"/>
    </location>
</feature>
<name>A0A542YIC8_9MICO</name>
<comment type="caution">
    <text evidence="4">The sequence shown here is derived from an EMBL/GenBank/DDBJ whole genome shotgun (WGS) entry which is preliminary data.</text>
</comment>
<dbReference type="Pfam" id="PF02720">
    <property type="entry name" value="DUF222"/>
    <property type="match status" value="1"/>
</dbReference>
<dbReference type="Pfam" id="PF01844">
    <property type="entry name" value="HNH"/>
    <property type="match status" value="1"/>
</dbReference>
<protein>
    <submittedName>
        <fullName evidence="4">Uncharacterized protein DUF222</fullName>
    </submittedName>
</protein>
<evidence type="ECO:0000256" key="2">
    <source>
        <dbReference type="SAM" id="MobiDB-lite"/>
    </source>
</evidence>
<dbReference type="GO" id="GO:0003676">
    <property type="term" value="F:nucleic acid binding"/>
    <property type="evidence" value="ECO:0007669"/>
    <property type="project" value="InterPro"/>
</dbReference>
<evidence type="ECO:0000259" key="3">
    <source>
        <dbReference type="SMART" id="SM00507"/>
    </source>
</evidence>
<feature type="region of interest" description="Disordered" evidence="2">
    <location>
        <begin position="451"/>
        <end position="482"/>
    </location>
</feature>
<accession>A0A542YIC8</accession>
<dbReference type="InterPro" id="IPR002711">
    <property type="entry name" value="HNH"/>
</dbReference>
<organism evidence="4 5">
    <name type="scientific">Homoserinimonas aerilata</name>
    <dbReference type="NCBI Taxonomy" id="1162970"/>
    <lineage>
        <taxon>Bacteria</taxon>
        <taxon>Bacillati</taxon>
        <taxon>Actinomycetota</taxon>
        <taxon>Actinomycetes</taxon>
        <taxon>Micrococcales</taxon>
        <taxon>Microbacteriaceae</taxon>
        <taxon>Homoserinimonas</taxon>
    </lineage>
</organism>
<dbReference type="Proteomes" id="UP000317998">
    <property type="component" value="Unassembled WGS sequence"/>
</dbReference>
<dbReference type="EMBL" id="VFOM01000001">
    <property type="protein sequence ID" value="TQL47761.1"/>
    <property type="molecule type" value="Genomic_DNA"/>
</dbReference>
<reference evidence="4 5" key="1">
    <citation type="submission" date="2019-06" db="EMBL/GenBank/DDBJ databases">
        <title>Sequencing the genomes of 1000 actinobacteria strains.</title>
        <authorList>
            <person name="Klenk H.-P."/>
        </authorList>
    </citation>
    <scope>NUCLEOTIDE SEQUENCE [LARGE SCALE GENOMIC DNA]</scope>
    <source>
        <strain evidence="4 5">DSM 26477</strain>
    </source>
</reference>